<comment type="caution">
    <text evidence="2">The sequence shown here is derived from an EMBL/GenBank/DDBJ whole genome shotgun (WGS) entry which is preliminary data.</text>
</comment>
<proteinExistence type="predicted"/>
<dbReference type="InterPro" id="IPR027417">
    <property type="entry name" value="P-loop_NTPase"/>
</dbReference>
<dbReference type="InterPro" id="IPR052754">
    <property type="entry name" value="NTPase_KAP_P-loop"/>
</dbReference>
<dbReference type="SMART" id="SM00382">
    <property type="entry name" value="AAA"/>
    <property type="match status" value="1"/>
</dbReference>
<dbReference type="SUPFAM" id="SSF52540">
    <property type="entry name" value="P-loop containing nucleoside triphosphate hydrolases"/>
    <property type="match status" value="1"/>
</dbReference>
<dbReference type="InterPro" id="IPR003593">
    <property type="entry name" value="AAA+_ATPase"/>
</dbReference>
<gene>
    <name evidence="2" type="ORF">Q604_UNBC18411G0001</name>
</gene>
<organism evidence="2">
    <name type="scientific">human gut metagenome</name>
    <dbReference type="NCBI Taxonomy" id="408170"/>
    <lineage>
        <taxon>unclassified sequences</taxon>
        <taxon>metagenomes</taxon>
        <taxon>organismal metagenomes</taxon>
    </lineage>
</organism>
<evidence type="ECO:0000313" key="2">
    <source>
        <dbReference type="EMBL" id="ETJ20462.1"/>
    </source>
</evidence>
<dbReference type="Gene3D" id="3.40.50.300">
    <property type="entry name" value="P-loop containing nucleotide triphosphate hydrolases"/>
    <property type="match status" value="1"/>
</dbReference>
<dbReference type="AlphaFoldDB" id="W1WQJ0"/>
<protein>
    <submittedName>
        <fullName evidence="2">p-loop ATPase</fullName>
    </submittedName>
</protein>
<name>W1WQJ0_9ZZZZ</name>
<accession>W1WQJ0</accession>
<dbReference type="Pfam" id="PF07693">
    <property type="entry name" value="KAP_NTPase"/>
    <property type="match status" value="1"/>
</dbReference>
<dbReference type="EMBL" id="AZMM01018411">
    <property type="protein sequence ID" value="ETJ20462.1"/>
    <property type="molecule type" value="Genomic_DNA"/>
</dbReference>
<evidence type="ECO:0000259" key="1">
    <source>
        <dbReference type="SMART" id="SM00382"/>
    </source>
</evidence>
<sequence>MNYNSDKPIENSEQDLLGRITFSKKLGEAINSFDGKDGLVLGLFGKWGTGKTSILNMVVNEINQLSKNEDNRPIIVNFSPWNYTDKDNLISLFFRVLKNKLDLDKDEEKRKKIGRALTDYSDALDALSLVPMVGSGLAALLKTIAKAQGAELSKDVDIDTTKEHLEKVLDDTNQKIIVIIDDIDRLTNTQIRDIFQLVKQVGNFPNIIYVLSMDRDVVCRALESVHNIDGAEYLEKIVQIPFEIPALLKPRLREIFLTKLEDTVNTINDNLKIDKSYWSEVFANCIEPYIKTLRDVNRVINTFQFRYKILYEETAFEDMVALTTIEVLEPQLYQWISRHKDFLCSTYSHSFSALLRNKSDYRKAIVVELEKIGIKTDTGIKFLTTLFPVFAADIDEHSVGYTSSNIRETMRVEQEERFDSYFMFDLKGIPVPRNVINDCINELALNDLITTITQINNEGNIEYFIDELRTLVDTIPEKRLGLLSTAILNELHKFSQNSQFFMLSAYNKAEFLIYAIMSKINDENERYNLIKRILENINKEQLGTIANFINRIELAYGRLAGNEENKSEQLITLEHLEYIEKIYVLKINKFSKSETIFEISQFYMAFYLWECFDKKEARSHLEKMLHEDINILKFICAIASKWSTDHDDSGWYFLFDRFSTYISKEKVYNTIIGYNRSTLGTFNLDDQIKLATFILTYDKSEGYRVSEREALNLVKEWNCDAIYY</sequence>
<dbReference type="InterPro" id="IPR011646">
    <property type="entry name" value="KAP_P-loop"/>
</dbReference>
<reference evidence="2" key="1">
    <citation type="submission" date="2013-12" db="EMBL/GenBank/DDBJ databases">
        <title>A Varibaculum cambriense genome reconstructed from a premature infant gut community with otherwise low bacterial novelty that shifts toward anaerobic metabolism during the third week of life.</title>
        <authorList>
            <person name="Brown C.T."/>
            <person name="Sharon I."/>
            <person name="Thomas B.C."/>
            <person name="Castelle C.J."/>
            <person name="Morowitz M.J."/>
            <person name="Banfield J.F."/>
        </authorList>
    </citation>
    <scope>NUCLEOTIDE SEQUENCE</scope>
</reference>
<feature type="domain" description="AAA+ ATPase" evidence="1">
    <location>
        <begin position="37"/>
        <end position="262"/>
    </location>
</feature>
<dbReference type="PANTHER" id="PTHR22674:SF6">
    <property type="entry name" value="NTPASE KAP FAMILY P-LOOP DOMAIN-CONTAINING PROTEIN 1"/>
    <property type="match status" value="1"/>
</dbReference>
<dbReference type="PANTHER" id="PTHR22674">
    <property type="entry name" value="NTPASE, KAP FAMILY P-LOOP DOMAIN-CONTAINING 1"/>
    <property type="match status" value="1"/>
</dbReference>